<organism evidence="12 13">
    <name type="scientific">Cladosporium halotolerans</name>
    <dbReference type="NCBI Taxonomy" id="1052096"/>
    <lineage>
        <taxon>Eukaryota</taxon>
        <taxon>Fungi</taxon>
        <taxon>Dikarya</taxon>
        <taxon>Ascomycota</taxon>
        <taxon>Pezizomycotina</taxon>
        <taxon>Dothideomycetes</taxon>
        <taxon>Dothideomycetidae</taxon>
        <taxon>Cladosporiales</taxon>
        <taxon>Cladosporiaceae</taxon>
        <taxon>Cladosporium</taxon>
    </lineage>
</organism>
<dbReference type="GO" id="GO:0016491">
    <property type="term" value="F:oxidoreductase activity"/>
    <property type="evidence" value="ECO:0007669"/>
    <property type="project" value="UniProtKB-KW"/>
</dbReference>
<evidence type="ECO:0000256" key="9">
    <source>
        <dbReference type="ARBA" id="ARBA00047598"/>
    </source>
</evidence>
<keyword evidence="13" id="KW-1185">Reference proteome</keyword>
<keyword evidence="7" id="KW-0521">NADP</keyword>
<dbReference type="PANTHER" id="PTHR38663">
    <property type="match status" value="1"/>
</dbReference>
<feature type="region of interest" description="Disordered" evidence="11">
    <location>
        <begin position="527"/>
        <end position="548"/>
    </location>
</feature>
<dbReference type="GeneID" id="96002501"/>
<evidence type="ECO:0000256" key="11">
    <source>
        <dbReference type="SAM" id="MobiDB-lite"/>
    </source>
</evidence>
<dbReference type="AlphaFoldDB" id="A0AB34KYR3"/>
<evidence type="ECO:0000256" key="2">
    <source>
        <dbReference type="ARBA" id="ARBA00004924"/>
    </source>
</evidence>
<evidence type="ECO:0000256" key="1">
    <source>
        <dbReference type="ARBA" id="ARBA00001974"/>
    </source>
</evidence>
<comment type="catalytic activity">
    <reaction evidence="9">
        <text>L-ornithine + NADPH + O2 = N(5)-hydroxy-L-ornithine + NADP(+) + H2O</text>
        <dbReference type="Rhea" id="RHEA:41508"/>
        <dbReference type="ChEBI" id="CHEBI:15377"/>
        <dbReference type="ChEBI" id="CHEBI:15379"/>
        <dbReference type="ChEBI" id="CHEBI:46911"/>
        <dbReference type="ChEBI" id="CHEBI:57783"/>
        <dbReference type="ChEBI" id="CHEBI:58349"/>
        <dbReference type="ChEBI" id="CHEBI:78275"/>
        <dbReference type="EC" id="1.14.13.196"/>
    </reaction>
</comment>
<dbReference type="InterPro" id="IPR025700">
    <property type="entry name" value="Lys/Orn_oxygenase"/>
</dbReference>
<evidence type="ECO:0000256" key="6">
    <source>
        <dbReference type="ARBA" id="ARBA00022827"/>
    </source>
</evidence>
<evidence type="ECO:0000313" key="13">
    <source>
        <dbReference type="Proteomes" id="UP000803884"/>
    </source>
</evidence>
<dbReference type="Gene3D" id="3.50.50.60">
    <property type="entry name" value="FAD/NAD(P)-binding domain"/>
    <property type="match status" value="1"/>
</dbReference>
<comment type="catalytic activity">
    <reaction evidence="10">
        <text>L-ornithine + NADH + O2 = N(5)-hydroxy-L-ornithine + NAD(+) + H2O</text>
        <dbReference type="Rhea" id="RHEA:41512"/>
        <dbReference type="ChEBI" id="CHEBI:15377"/>
        <dbReference type="ChEBI" id="CHEBI:15379"/>
        <dbReference type="ChEBI" id="CHEBI:46911"/>
        <dbReference type="ChEBI" id="CHEBI:57540"/>
        <dbReference type="ChEBI" id="CHEBI:57945"/>
        <dbReference type="ChEBI" id="CHEBI:78275"/>
        <dbReference type="EC" id="1.14.13.196"/>
    </reaction>
</comment>
<evidence type="ECO:0000256" key="10">
    <source>
        <dbReference type="ARBA" id="ARBA00049248"/>
    </source>
</evidence>
<evidence type="ECO:0000256" key="3">
    <source>
        <dbReference type="ARBA" id="ARBA00007588"/>
    </source>
</evidence>
<dbReference type="EC" id="1.14.13.196" evidence="4"/>
<accession>A0AB34KYR3</accession>
<feature type="region of interest" description="Disordered" evidence="11">
    <location>
        <begin position="62"/>
        <end position="87"/>
    </location>
</feature>
<keyword evidence="8" id="KW-0560">Oxidoreductase</keyword>
<name>A0AB34KYR3_9PEZI</name>
<gene>
    <name evidence="12" type="ORF">WHR41_01057</name>
</gene>
<keyword evidence="6" id="KW-0274">FAD</keyword>
<protein>
    <recommendedName>
        <fullName evidence="4">L-ornithine N(5)-monooxygenase [NAD(P)H]</fullName>
        <ecNumber evidence="4">1.14.13.196</ecNumber>
    </recommendedName>
</protein>
<evidence type="ECO:0000313" key="12">
    <source>
        <dbReference type="EMBL" id="KAL1590052.1"/>
    </source>
</evidence>
<dbReference type="EMBL" id="JAAQHG020000003">
    <property type="protein sequence ID" value="KAL1590052.1"/>
    <property type="molecule type" value="Genomic_DNA"/>
</dbReference>
<comment type="pathway">
    <text evidence="2">Siderophore biosynthesis.</text>
</comment>
<sequence>MHSNQNSQTTMTAPDQLPPIHDVLLVGAGPSGLAVAARLRERTPSALYTDEEHRRFHWLAKHGSRSSVKDRKTGRVRSAASSSSPQHRSLLVLDAESPAWLARWHALFAALRIAHLRSPMFFHPDPGDRDALLAFAHEARRTGELEEIAGCVGKEVSKHRMKKRRREVGGKRMAPATVDERDRKDYFTPSRGVFADFVEGVVERYGLGEEGLVREERVEDVEFGVVPGLSGEGGSERLFSVKTNEGVHYAKAVVLAVGAGNAPCIPRPFEGVGRQHEAACHALAMRGESGLPKSLRAKVAAGKSTNVMVIGGGLTSAQIGDLVIRQGVSKVWHLTRGTLKVKPFDIDLNWMSKFRNQEKAAFWMADDDYERADMLREARGGGSITPRFAKVLQGHVQSGRTALHTSTTVQSQSYDPSSQTWELTTSPAISDLPLMDYIYFATGVQSDVSTLPFMQNITSKFPLETYDGLPTLTDDLAWRDDVPLFLAGKFAGLRLGPGAANLEGARAGAERIVLAIEKMLGSGEAKVRRDSGFEEEEASDGGSAERYGAGLGSRYEWLSLDD</sequence>
<reference evidence="12 13" key="1">
    <citation type="journal article" date="2020" name="Microbiol. Resour. Announc.">
        <title>Draft Genome Sequence of a Cladosporium Species Isolated from the Mesophotic Ascidian Didemnum maculosum.</title>
        <authorList>
            <person name="Gioti A."/>
            <person name="Siaperas R."/>
            <person name="Nikolaivits E."/>
            <person name="Le Goff G."/>
            <person name="Ouazzani J."/>
            <person name="Kotoulas G."/>
            <person name="Topakas E."/>
        </authorList>
    </citation>
    <scope>NUCLEOTIDE SEQUENCE [LARGE SCALE GENOMIC DNA]</scope>
    <source>
        <strain evidence="12 13">TM138-S3</strain>
    </source>
</reference>
<dbReference type="InterPro" id="IPR036188">
    <property type="entry name" value="FAD/NAD-bd_sf"/>
</dbReference>
<evidence type="ECO:0000256" key="4">
    <source>
        <dbReference type="ARBA" id="ARBA00012881"/>
    </source>
</evidence>
<dbReference type="RefSeq" id="XP_069233157.1">
    <property type="nucleotide sequence ID" value="XM_069369663.1"/>
</dbReference>
<comment type="similarity">
    <text evidence="3">Belongs to the lysine N(6)-hydroxylase/L-ornithine N(5)-oxygenase family.</text>
</comment>
<comment type="caution">
    <text evidence="12">The sequence shown here is derived from an EMBL/GenBank/DDBJ whole genome shotgun (WGS) entry which is preliminary data.</text>
</comment>
<evidence type="ECO:0000256" key="8">
    <source>
        <dbReference type="ARBA" id="ARBA00023002"/>
    </source>
</evidence>
<dbReference type="PANTHER" id="PTHR38663:SF1">
    <property type="entry name" value="L-ORNITHINE N(5)-MONOOXYGENASE"/>
    <property type="match status" value="1"/>
</dbReference>
<evidence type="ECO:0000256" key="5">
    <source>
        <dbReference type="ARBA" id="ARBA00022630"/>
    </source>
</evidence>
<dbReference type="Pfam" id="PF13434">
    <property type="entry name" value="Lys_Orn_oxgnase"/>
    <property type="match status" value="1"/>
</dbReference>
<keyword evidence="5" id="KW-0285">Flavoprotein</keyword>
<dbReference type="Proteomes" id="UP000803884">
    <property type="component" value="Unassembled WGS sequence"/>
</dbReference>
<comment type="cofactor">
    <cofactor evidence="1">
        <name>FAD</name>
        <dbReference type="ChEBI" id="CHEBI:57692"/>
    </cofactor>
</comment>
<evidence type="ECO:0000256" key="7">
    <source>
        <dbReference type="ARBA" id="ARBA00022857"/>
    </source>
</evidence>
<proteinExistence type="inferred from homology"/>
<dbReference type="SUPFAM" id="SSF51905">
    <property type="entry name" value="FAD/NAD(P)-binding domain"/>
    <property type="match status" value="2"/>
</dbReference>